<dbReference type="EMBL" id="QXFL01000003">
    <property type="protein sequence ID" value="RIV86510.1"/>
    <property type="molecule type" value="Genomic_DNA"/>
</dbReference>
<dbReference type="Gene3D" id="3.40.630.30">
    <property type="match status" value="1"/>
</dbReference>
<keyword evidence="2" id="KW-0012">Acyltransferase</keyword>
<dbReference type="Proteomes" id="UP000286576">
    <property type="component" value="Unassembled WGS sequence"/>
</dbReference>
<dbReference type="PANTHER" id="PTHR43877">
    <property type="entry name" value="AMINOALKYLPHOSPHONATE N-ACETYLTRANSFERASE-RELATED-RELATED"/>
    <property type="match status" value="1"/>
</dbReference>
<evidence type="ECO:0000259" key="3">
    <source>
        <dbReference type="PROSITE" id="PS51186"/>
    </source>
</evidence>
<dbReference type="InterPro" id="IPR000182">
    <property type="entry name" value="GNAT_dom"/>
</dbReference>
<dbReference type="PROSITE" id="PS51186">
    <property type="entry name" value="GNAT"/>
    <property type="match status" value="1"/>
</dbReference>
<evidence type="ECO:0000313" key="4">
    <source>
        <dbReference type="EMBL" id="RIV86510.1"/>
    </source>
</evidence>
<keyword evidence="5" id="KW-1185">Reference proteome</keyword>
<keyword evidence="1 4" id="KW-0808">Transferase</keyword>
<dbReference type="Pfam" id="PF00583">
    <property type="entry name" value="Acetyltransf_1"/>
    <property type="match status" value="1"/>
</dbReference>
<evidence type="ECO:0000256" key="2">
    <source>
        <dbReference type="ARBA" id="ARBA00023315"/>
    </source>
</evidence>
<dbReference type="InterPro" id="IPR016181">
    <property type="entry name" value="Acyl_CoA_acyltransferase"/>
</dbReference>
<dbReference type="InterPro" id="IPR050832">
    <property type="entry name" value="Bact_Acetyltransf"/>
</dbReference>
<name>A0A418NSC7_9SPHN</name>
<dbReference type="GO" id="GO:0016747">
    <property type="term" value="F:acyltransferase activity, transferring groups other than amino-acyl groups"/>
    <property type="evidence" value="ECO:0007669"/>
    <property type="project" value="InterPro"/>
</dbReference>
<evidence type="ECO:0000256" key="1">
    <source>
        <dbReference type="ARBA" id="ARBA00022679"/>
    </source>
</evidence>
<organism evidence="4 5">
    <name type="scientific">Aurantiacibacter zhengii</name>
    <dbReference type="NCBI Taxonomy" id="2307003"/>
    <lineage>
        <taxon>Bacteria</taxon>
        <taxon>Pseudomonadati</taxon>
        <taxon>Pseudomonadota</taxon>
        <taxon>Alphaproteobacteria</taxon>
        <taxon>Sphingomonadales</taxon>
        <taxon>Erythrobacteraceae</taxon>
        <taxon>Aurantiacibacter</taxon>
    </lineage>
</organism>
<proteinExistence type="predicted"/>
<reference evidence="4 5" key="1">
    <citation type="submission" date="2018-08" db="EMBL/GenBank/DDBJ databases">
        <title>Erythrobacter zhengii sp.nov., a bacterium isolated from deep-sea sediment.</title>
        <authorList>
            <person name="Fang C."/>
            <person name="Wu Y.-H."/>
            <person name="Sun C."/>
            <person name="Wang H."/>
            <person name="Cheng H."/>
            <person name="Meng F.-X."/>
            <person name="Wang C.-S."/>
            <person name="Xu X.-W."/>
        </authorList>
    </citation>
    <scope>NUCLEOTIDE SEQUENCE [LARGE SCALE GENOMIC DNA]</scope>
    <source>
        <strain evidence="4 5">V18</strain>
    </source>
</reference>
<accession>A0A418NSC7</accession>
<comment type="caution">
    <text evidence="4">The sequence shown here is derived from an EMBL/GenBank/DDBJ whole genome shotgun (WGS) entry which is preliminary data.</text>
</comment>
<sequence>MGSLQDERRGPPRTGDAVSLAAPTLTVSLADYADPADGAALVALLDAYARDPMGGGEHLSDTVRDTLVDALASFPGAFSLIARLDDVPVGLANCITGFSTFAAAPLVNIHDMAVLPGHRGHGIGRALMEAVEAEALKRGACKITLEVLSGNETAKALYAKCGYGDYELDPAAGKAMFWQKKLI</sequence>
<dbReference type="AlphaFoldDB" id="A0A418NSC7"/>
<dbReference type="CDD" id="cd04301">
    <property type="entry name" value="NAT_SF"/>
    <property type="match status" value="1"/>
</dbReference>
<dbReference type="OrthoDB" id="9805924at2"/>
<protein>
    <submittedName>
        <fullName evidence="4">GNAT family N-acetyltransferase</fullName>
    </submittedName>
</protein>
<dbReference type="SUPFAM" id="SSF55729">
    <property type="entry name" value="Acyl-CoA N-acyltransferases (Nat)"/>
    <property type="match status" value="1"/>
</dbReference>
<evidence type="ECO:0000313" key="5">
    <source>
        <dbReference type="Proteomes" id="UP000286576"/>
    </source>
</evidence>
<gene>
    <name evidence="4" type="ORF">D2V07_07215</name>
</gene>
<feature type="domain" description="N-acetyltransferase" evidence="3">
    <location>
        <begin position="28"/>
        <end position="183"/>
    </location>
</feature>
<dbReference type="PANTHER" id="PTHR43877:SF2">
    <property type="entry name" value="AMINOALKYLPHOSPHONATE N-ACETYLTRANSFERASE-RELATED"/>
    <property type="match status" value="1"/>
</dbReference>